<evidence type="ECO:0000313" key="1">
    <source>
        <dbReference type="EMBL" id="KAG2608952.1"/>
    </source>
</evidence>
<gene>
    <name evidence="1" type="ORF">PVAP13_4KG059743</name>
</gene>
<keyword evidence="2" id="KW-1185">Reference proteome</keyword>
<accession>A0A8T0TB12</accession>
<dbReference type="Proteomes" id="UP000823388">
    <property type="component" value="Chromosome 4K"/>
</dbReference>
<sequence length="105" mass="11511">MALRSLAKGTWGPAACALRCRSGAGMPAAAPSRFLASVRNQDGIAIRRLSYDVISARDMLKRAKKQEEVMRRGIEWFSRGVKAAEWACYFCVSTTIAVAVMVGRE</sequence>
<dbReference type="EMBL" id="CM029043">
    <property type="protein sequence ID" value="KAG2608952.1"/>
    <property type="molecule type" value="Genomic_DNA"/>
</dbReference>
<organism evidence="1 2">
    <name type="scientific">Panicum virgatum</name>
    <name type="common">Blackwell switchgrass</name>
    <dbReference type="NCBI Taxonomy" id="38727"/>
    <lineage>
        <taxon>Eukaryota</taxon>
        <taxon>Viridiplantae</taxon>
        <taxon>Streptophyta</taxon>
        <taxon>Embryophyta</taxon>
        <taxon>Tracheophyta</taxon>
        <taxon>Spermatophyta</taxon>
        <taxon>Magnoliopsida</taxon>
        <taxon>Liliopsida</taxon>
        <taxon>Poales</taxon>
        <taxon>Poaceae</taxon>
        <taxon>PACMAD clade</taxon>
        <taxon>Panicoideae</taxon>
        <taxon>Panicodae</taxon>
        <taxon>Paniceae</taxon>
        <taxon>Panicinae</taxon>
        <taxon>Panicum</taxon>
        <taxon>Panicum sect. Hiantes</taxon>
    </lineage>
</organism>
<protein>
    <submittedName>
        <fullName evidence="1">Uncharacterized protein</fullName>
    </submittedName>
</protein>
<proteinExistence type="predicted"/>
<reference evidence="1" key="1">
    <citation type="submission" date="2020-05" db="EMBL/GenBank/DDBJ databases">
        <title>WGS assembly of Panicum virgatum.</title>
        <authorList>
            <person name="Lovell J.T."/>
            <person name="Jenkins J."/>
            <person name="Shu S."/>
            <person name="Juenger T.E."/>
            <person name="Schmutz J."/>
        </authorList>
    </citation>
    <scope>NUCLEOTIDE SEQUENCE</scope>
    <source>
        <strain evidence="1">AP13</strain>
    </source>
</reference>
<name>A0A8T0TB12_PANVG</name>
<comment type="caution">
    <text evidence="1">The sequence shown here is derived from an EMBL/GenBank/DDBJ whole genome shotgun (WGS) entry which is preliminary data.</text>
</comment>
<dbReference type="OrthoDB" id="716802at2759"/>
<dbReference type="AlphaFoldDB" id="A0A8T0TB12"/>
<evidence type="ECO:0000313" key="2">
    <source>
        <dbReference type="Proteomes" id="UP000823388"/>
    </source>
</evidence>